<dbReference type="InterPro" id="IPR046341">
    <property type="entry name" value="SET_dom_sf"/>
</dbReference>
<keyword evidence="3" id="KW-0862">Zinc</keyword>
<dbReference type="SUPFAM" id="SSF82199">
    <property type="entry name" value="SET domain"/>
    <property type="match status" value="1"/>
</dbReference>
<dbReference type="InterPro" id="IPR011990">
    <property type="entry name" value="TPR-like_helical_dom_sf"/>
</dbReference>
<keyword evidence="8" id="KW-1185">Reference proteome</keyword>
<dbReference type="InterPro" id="IPR001214">
    <property type="entry name" value="SET_dom"/>
</dbReference>
<evidence type="ECO:0000256" key="3">
    <source>
        <dbReference type="ARBA" id="ARBA00022833"/>
    </source>
</evidence>
<dbReference type="EMBL" id="CAJVPP010001085">
    <property type="protein sequence ID" value="CAG8533037.1"/>
    <property type="molecule type" value="Genomic_DNA"/>
</dbReference>
<dbReference type="AlphaFoldDB" id="A0A9N9AK03"/>
<dbReference type="InterPro" id="IPR050869">
    <property type="entry name" value="H3K4_H4K5_MeTrfase"/>
</dbReference>
<dbReference type="PANTHER" id="PTHR12197:SF251">
    <property type="entry name" value="EG:BACR7C10.4 PROTEIN"/>
    <property type="match status" value="1"/>
</dbReference>
<dbReference type="GO" id="GO:0008270">
    <property type="term" value="F:zinc ion binding"/>
    <property type="evidence" value="ECO:0007669"/>
    <property type="project" value="UniProtKB-KW"/>
</dbReference>
<dbReference type="GO" id="GO:0005634">
    <property type="term" value="C:nucleus"/>
    <property type="evidence" value="ECO:0007669"/>
    <property type="project" value="TreeGrafter"/>
</dbReference>
<reference evidence="7" key="1">
    <citation type="submission" date="2021-06" db="EMBL/GenBank/DDBJ databases">
        <authorList>
            <person name="Kallberg Y."/>
            <person name="Tangrot J."/>
            <person name="Rosling A."/>
        </authorList>
    </citation>
    <scope>NUCLEOTIDE SEQUENCE</scope>
    <source>
        <strain evidence="7">87-6 pot B 2015</strain>
    </source>
</reference>
<evidence type="ECO:0000256" key="1">
    <source>
        <dbReference type="ARBA" id="ARBA00022723"/>
    </source>
</evidence>
<gene>
    <name evidence="7" type="ORF">FMOSSE_LOCUS5604</name>
</gene>
<dbReference type="PROSITE" id="PS50865">
    <property type="entry name" value="ZF_MYND_2"/>
    <property type="match status" value="1"/>
</dbReference>
<dbReference type="Pfam" id="PF01753">
    <property type="entry name" value="zf-MYND"/>
    <property type="match status" value="1"/>
</dbReference>
<evidence type="ECO:0000256" key="2">
    <source>
        <dbReference type="ARBA" id="ARBA00022771"/>
    </source>
</evidence>
<name>A0A9N9AK03_FUNMO</name>
<dbReference type="Gene3D" id="6.10.140.2220">
    <property type="match status" value="1"/>
</dbReference>
<dbReference type="Gene3D" id="2.170.270.10">
    <property type="entry name" value="SET domain"/>
    <property type="match status" value="1"/>
</dbReference>
<keyword evidence="2 4" id="KW-0863">Zinc-finger</keyword>
<evidence type="ECO:0000313" key="7">
    <source>
        <dbReference type="EMBL" id="CAG8533037.1"/>
    </source>
</evidence>
<dbReference type="Pfam" id="PF00856">
    <property type="entry name" value="SET"/>
    <property type="match status" value="1"/>
</dbReference>
<feature type="domain" description="SET" evidence="5">
    <location>
        <begin position="92"/>
        <end position="246"/>
    </location>
</feature>
<feature type="domain" description="MYND-type" evidence="6">
    <location>
        <begin position="53"/>
        <end position="95"/>
    </location>
</feature>
<organism evidence="7 8">
    <name type="scientific">Funneliformis mosseae</name>
    <name type="common">Endomycorrhizal fungus</name>
    <name type="synonym">Glomus mosseae</name>
    <dbReference type="NCBI Taxonomy" id="27381"/>
    <lineage>
        <taxon>Eukaryota</taxon>
        <taxon>Fungi</taxon>
        <taxon>Fungi incertae sedis</taxon>
        <taxon>Mucoromycota</taxon>
        <taxon>Glomeromycotina</taxon>
        <taxon>Glomeromycetes</taxon>
        <taxon>Glomerales</taxon>
        <taxon>Glomeraceae</taxon>
        <taxon>Funneliformis</taxon>
    </lineage>
</organism>
<dbReference type="PANTHER" id="PTHR12197">
    <property type="entry name" value="HISTONE-LYSINE N-METHYLTRANSFERASE SMYD"/>
    <property type="match status" value="1"/>
</dbReference>
<evidence type="ECO:0000259" key="5">
    <source>
        <dbReference type="PROSITE" id="PS50280"/>
    </source>
</evidence>
<keyword evidence="1" id="KW-0479">Metal-binding</keyword>
<accession>A0A9N9AK03</accession>
<dbReference type="PROSITE" id="PS01360">
    <property type="entry name" value="ZF_MYND_1"/>
    <property type="match status" value="1"/>
</dbReference>
<sequence length="457" mass="53056">MESFLSQYGISLKEDEQKYRSIISNKIFLTGSTIIISYPLASFPLSTFNKFRCDQCLKTSNDSTPLRTCSKCQCVYYCSRSCQKSSWVTHHKWLCSNYTKSKGAEDNDEEMLNRVSILIDKFLNDEKLDNKGYLFETFFQLMTHRNDDHVMNLIKFERISTKVHEILKFKKVTKDDLINHLCRFHCNNFTIHDSQLFIYGEGTYPIGSLFNHSCRPNAIVMYDGAIQIIKCIQDISIGDEINISYVDVALDRATRQKLLREKYFFKCQCPRCSSDEPDSGILTKIDQLIEGEECEITKQGSNNEEITTLILSNLLPHLKNNTTKTDYINSLYEIISTLLEQNHLFYISSLSSTTKLFYDQIDLKRWNQSTILGKYILSIYLLIYPRYHPMIALHLFTLGKCYWNDITGGFESVKEAINILECAKKVLNITHNEGDENKDVIKQVNDLLIMAKKEVFY</sequence>
<evidence type="ECO:0000259" key="6">
    <source>
        <dbReference type="PROSITE" id="PS50865"/>
    </source>
</evidence>
<dbReference type="InterPro" id="IPR002893">
    <property type="entry name" value="Znf_MYND"/>
</dbReference>
<comment type="caution">
    <text evidence="7">The sequence shown here is derived from an EMBL/GenBank/DDBJ whole genome shotgun (WGS) entry which is preliminary data.</text>
</comment>
<evidence type="ECO:0000256" key="4">
    <source>
        <dbReference type="PROSITE-ProRule" id="PRU00134"/>
    </source>
</evidence>
<evidence type="ECO:0000313" key="8">
    <source>
        <dbReference type="Proteomes" id="UP000789375"/>
    </source>
</evidence>
<protein>
    <submittedName>
        <fullName evidence="7">15493_t:CDS:1</fullName>
    </submittedName>
</protein>
<dbReference type="Gene3D" id="1.25.40.10">
    <property type="entry name" value="Tetratricopeptide repeat domain"/>
    <property type="match status" value="1"/>
</dbReference>
<proteinExistence type="predicted"/>
<dbReference type="PROSITE" id="PS50280">
    <property type="entry name" value="SET"/>
    <property type="match status" value="1"/>
</dbReference>
<dbReference type="Gene3D" id="1.10.220.160">
    <property type="match status" value="1"/>
</dbReference>
<dbReference type="Proteomes" id="UP000789375">
    <property type="component" value="Unassembled WGS sequence"/>
</dbReference>